<sequence>MEQPILLSIMDKETEKKIQKVVINILKEHRALKVRFGDEIGQLQGGINLFPEICNTKQINQMKYRQVEKALKYSLDEDERNIIEMKYLSDQKLRDDYIYNELLIKKDSYYEKKKNALRLIATALGVI</sequence>
<reference evidence="1 2" key="1">
    <citation type="submission" date="2017-09" db="EMBL/GenBank/DDBJ databases">
        <title>Large-scale bioinformatics analysis of Bacillus genomes uncovers conserved roles of natural products in bacterial physiology.</title>
        <authorList>
            <consortium name="Agbiome Team Llc"/>
            <person name="Bleich R.M."/>
            <person name="Grubbs K.J."/>
            <person name="Santa Maria K.C."/>
            <person name="Allen S.E."/>
            <person name="Farag S."/>
            <person name="Shank E.A."/>
            <person name="Bowers A."/>
        </authorList>
    </citation>
    <scope>NUCLEOTIDE SEQUENCE [LARGE SCALE GENOMIC DNA]</scope>
    <source>
        <strain evidence="1 2">AFS022681</strain>
    </source>
</reference>
<dbReference type="InterPro" id="IPR006524">
    <property type="entry name" value="ArpU-like"/>
</dbReference>
<dbReference type="Proteomes" id="UP000220032">
    <property type="component" value="Unassembled WGS sequence"/>
</dbReference>
<accession>A0A1D3MZE8</accession>
<organism evidence="1 2">
    <name type="scientific">Bacillus cereus</name>
    <dbReference type="NCBI Taxonomy" id="1396"/>
    <lineage>
        <taxon>Bacteria</taxon>
        <taxon>Bacillati</taxon>
        <taxon>Bacillota</taxon>
        <taxon>Bacilli</taxon>
        <taxon>Bacillales</taxon>
        <taxon>Bacillaceae</taxon>
        <taxon>Bacillus</taxon>
        <taxon>Bacillus cereus group</taxon>
    </lineage>
</organism>
<comment type="caution">
    <text evidence="1">The sequence shown here is derived from an EMBL/GenBank/DDBJ whole genome shotgun (WGS) entry which is preliminary data.</text>
</comment>
<dbReference type="EMBL" id="NTRR01000006">
    <property type="protein sequence ID" value="PFE18405.1"/>
    <property type="molecule type" value="Genomic_DNA"/>
</dbReference>
<name>A0A1D3MZE8_BACCE</name>
<protein>
    <submittedName>
        <fullName evidence="1">ArpU family transcriptional regulator</fullName>
    </submittedName>
</protein>
<dbReference type="NCBIfam" id="TIGR01637">
    <property type="entry name" value="phage_arpU"/>
    <property type="match status" value="1"/>
</dbReference>
<dbReference type="RefSeq" id="WP_088095259.1">
    <property type="nucleotide sequence ID" value="NZ_FMJG01000011.1"/>
</dbReference>
<gene>
    <name evidence="1" type="ORF">CN307_06325</name>
</gene>
<dbReference type="AlphaFoldDB" id="A0A1D3MZE8"/>
<proteinExistence type="predicted"/>
<evidence type="ECO:0000313" key="1">
    <source>
        <dbReference type="EMBL" id="PFE18405.1"/>
    </source>
</evidence>
<evidence type="ECO:0000313" key="2">
    <source>
        <dbReference type="Proteomes" id="UP000220032"/>
    </source>
</evidence>